<accession>A0A076MW38</accession>
<dbReference type="KEGG" id="amq:AMETH_3174"/>
<name>A0A076MW38_AMYME</name>
<dbReference type="STRING" id="1068978.AMETH_3174"/>
<protein>
    <submittedName>
        <fullName evidence="2">Uncharacterized protein</fullName>
    </submittedName>
</protein>
<sequence length="102" mass="10792">MLVRVGDRLASAVCGTQVIVVRPPRKAVTITCGGEPMRPLAEAPAEPQGTPVDTERGTLLGKRYIHPEYGLELLCTKPGAGTLRADGVILEIKEAKSLPSSD</sequence>
<reference evidence="2 3" key="1">
    <citation type="submission" date="2014-07" db="EMBL/GenBank/DDBJ databases">
        <title>Whole Genome Sequence of the Amycolatopsis methanolica 239.</title>
        <authorList>
            <person name="Tang B."/>
        </authorList>
    </citation>
    <scope>NUCLEOTIDE SEQUENCE [LARGE SCALE GENOMIC DNA]</scope>
    <source>
        <strain evidence="2 3">239</strain>
    </source>
</reference>
<keyword evidence="3" id="KW-1185">Reference proteome</keyword>
<evidence type="ECO:0000256" key="1">
    <source>
        <dbReference type="SAM" id="MobiDB-lite"/>
    </source>
</evidence>
<proteinExistence type="predicted"/>
<dbReference type="EMBL" id="CP009110">
    <property type="protein sequence ID" value="AIJ23266.1"/>
    <property type="molecule type" value="Genomic_DNA"/>
</dbReference>
<dbReference type="OrthoDB" id="7478453at2"/>
<evidence type="ECO:0000313" key="3">
    <source>
        <dbReference type="Proteomes" id="UP000062973"/>
    </source>
</evidence>
<gene>
    <name evidence="2" type="ORF">AMETH_3174</name>
</gene>
<dbReference type="Proteomes" id="UP000062973">
    <property type="component" value="Chromosome"/>
</dbReference>
<dbReference type="HOGENOM" id="CLU_173931_0_0_11"/>
<dbReference type="RefSeq" id="WP_017987866.1">
    <property type="nucleotide sequence ID" value="NZ_AQUL01000002.1"/>
</dbReference>
<organism evidence="2 3">
    <name type="scientific">Amycolatopsis methanolica 239</name>
    <dbReference type="NCBI Taxonomy" id="1068978"/>
    <lineage>
        <taxon>Bacteria</taxon>
        <taxon>Bacillati</taxon>
        <taxon>Actinomycetota</taxon>
        <taxon>Actinomycetes</taxon>
        <taxon>Pseudonocardiales</taxon>
        <taxon>Pseudonocardiaceae</taxon>
        <taxon>Amycolatopsis</taxon>
        <taxon>Amycolatopsis methanolica group</taxon>
    </lineage>
</organism>
<dbReference type="AlphaFoldDB" id="A0A076MW38"/>
<dbReference type="eggNOG" id="ENOG5032RXS">
    <property type="taxonomic scope" value="Bacteria"/>
</dbReference>
<evidence type="ECO:0000313" key="2">
    <source>
        <dbReference type="EMBL" id="AIJ23266.1"/>
    </source>
</evidence>
<feature type="region of interest" description="Disordered" evidence="1">
    <location>
        <begin position="35"/>
        <end position="57"/>
    </location>
</feature>
<dbReference type="PATRIC" id="fig|1068978.7.peg.3392"/>